<proteinExistence type="predicted"/>
<gene>
    <name evidence="1" type="ORF">KM029_01815</name>
</gene>
<accession>A0ABX8GWB6</accession>
<dbReference type="EMBL" id="CP076128">
    <property type="protein sequence ID" value="QWG07699.1"/>
    <property type="molecule type" value="Genomic_DNA"/>
</dbReference>
<reference evidence="1 2" key="1">
    <citation type="submission" date="2021-05" db="EMBL/GenBank/DDBJ databases">
        <title>Comparative genomic studies on the polysaccharide-degrading batcterial strains of the Flammeovirga genus.</title>
        <authorList>
            <person name="Zewei F."/>
            <person name="Zheng Z."/>
            <person name="Yu L."/>
            <person name="Ruyue G."/>
            <person name="Yanhong M."/>
            <person name="Yuanyuan C."/>
            <person name="Jingyan G."/>
            <person name="Wenjun H."/>
        </authorList>
    </citation>
    <scope>NUCLEOTIDE SEQUENCE [LARGE SCALE GENOMIC DNA]</scope>
    <source>
        <strain evidence="1 2">YS10</strain>
    </source>
</reference>
<name>A0ABX8GWB6_9BACT</name>
<evidence type="ECO:0000313" key="2">
    <source>
        <dbReference type="Proteomes" id="UP000682802"/>
    </source>
</evidence>
<organism evidence="1 2">
    <name type="scientific">Flammeovirga kamogawensis</name>
    <dbReference type="NCBI Taxonomy" id="373891"/>
    <lineage>
        <taxon>Bacteria</taxon>
        <taxon>Pseudomonadati</taxon>
        <taxon>Bacteroidota</taxon>
        <taxon>Cytophagia</taxon>
        <taxon>Cytophagales</taxon>
        <taxon>Flammeovirgaceae</taxon>
        <taxon>Flammeovirga</taxon>
    </lineage>
</organism>
<dbReference type="Proteomes" id="UP000682802">
    <property type="component" value="Chromosome 1"/>
</dbReference>
<protein>
    <submittedName>
        <fullName evidence="1">Uncharacterized protein</fullName>
    </submittedName>
</protein>
<sequence length="50" mass="6004">MRKLSNYLNVFGTIYNFQQQVAQQVSKQEQRIYKSVNLYQKPVEKALFFS</sequence>
<keyword evidence="2" id="KW-1185">Reference proteome</keyword>
<dbReference type="RefSeq" id="WP_158631126.1">
    <property type="nucleotide sequence ID" value="NZ_CP076128.1"/>
</dbReference>
<evidence type="ECO:0000313" key="1">
    <source>
        <dbReference type="EMBL" id="QWG07699.1"/>
    </source>
</evidence>